<dbReference type="GO" id="GO:0009523">
    <property type="term" value="C:photosystem II"/>
    <property type="evidence" value="ECO:0000318"/>
    <property type="project" value="GO_Central"/>
</dbReference>
<feature type="region of interest" description="Disordered" evidence="1">
    <location>
        <begin position="356"/>
        <end position="377"/>
    </location>
</feature>
<dbReference type="AlphaFoldDB" id="M1DYC0"/>
<dbReference type="InParanoid" id="M1DYC0"/>
<feature type="compositionally biased region" description="Polar residues" evidence="1">
    <location>
        <begin position="1"/>
        <end position="17"/>
    </location>
</feature>
<feature type="region of interest" description="Disordered" evidence="1">
    <location>
        <begin position="73"/>
        <end position="102"/>
    </location>
</feature>
<dbReference type="Pfam" id="PF20167">
    <property type="entry name" value="Transposase_32"/>
    <property type="match status" value="1"/>
</dbReference>
<feature type="domain" description="Putative plant transposon protein" evidence="2">
    <location>
        <begin position="154"/>
        <end position="292"/>
    </location>
</feature>
<keyword evidence="4" id="KW-1185">Reference proteome</keyword>
<organism evidence="3 4">
    <name type="scientific">Solanum tuberosum</name>
    <name type="common">Potato</name>
    <dbReference type="NCBI Taxonomy" id="4113"/>
    <lineage>
        <taxon>Eukaryota</taxon>
        <taxon>Viridiplantae</taxon>
        <taxon>Streptophyta</taxon>
        <taxon>Embryophyta</taxon>
        <taxon>Tracheophyta</taxon>
        <taxon>Spermatophyta</taxon>
        <taxon>Magnoliopsida</taxon>
        <taxon>eudicotyledons</taxon>
        <taxon>Gunneridae</taxon>
        <taxon>Pentapetalae</taxon>
        <taxon>asterids</taxon>
        <taxon>lamiids</taxon>
        <taxon>Solanales</taxon>
        <taxon>Solanaceae</taxon>
        <taxon>Solanoideae</taxon>
        <taxon>Solaneae</taxon>
        <taxon>Solanum</taxon>
    </lineage>
</organism>
<reference evidence="4" key="1">
    <citation type="journal article" date="2011" name="Nature">
        <title>Genome sequence and analysis of the tuber crop potato.</title>
        <authorList>
            <consortium name="The Potato Genome Sequencing Consortium"/>
        </authorList>
    </citation>
    <scope>NUCLEOTIDE SEQUENCE [LARGE SCALE GENOMIC DNA]</scope>
    <source>
        <strain evidence="4">cv. DM1-3 516 R44</strain>
    </source>
</reference>
<evidence type="ECO:0000259" key="2">
    <source>
        <dbReference type="Pfam" id="PF20167"/>
    </source>
</evidence>
<reference evidence="3" key="2">
    <citation type="submission" date="2015-06" db="UniProtKB">
        <authorList>
            <consortium name="EnsemblPlants"/>
        </authorList>
    </citation>
    <scope>IDENTIFICATION</scope>
    <source>
        <strain evidence="3">DM1-3 516 R44</strain>
    </source>
</reference>
<dbReference type="PANTHER" id="PTHR33180:SF31">
    <property type="entry name" value="POLYPROTEIN PROTEIN"/>
    <property type="match status" value="1"/>
</dbReference>
<sequence>MVRINLNDTPQKTTKGITINEKGSHPSQKRKKDLPPGDKGERKKHIAKKGVAVEPDFVEPEDELPLINRRRALRARSQSTATSTPSATTLPTTSPVPTPTPPPVALALPVVPLPPRLLNRLKGDGLRTTLEEKLLSVEGLEGKHAEVLDTLRYHEFEQFTRPQSNYIPSWVWEFYLAYEELVPKSKKKATDFRPVKSVMVRGKEVECHSEHINVVLGRPLHSVLPYHGLPISPLLDGLKGWLAPMIYDTTPRKQIDLGLLVSQEMSLRAKQTETSLPFPALITDLCRRAGVPRDITRDVEVTPSFSTDIRRIKAKFPQEEIDRRRVTPTDTSPEVDVYALPEDTPLHTLAFEQSCIPDAPSSSSQAPSVSSSAQPSRITQAMILKMGRLAYSTDDRGTR</sequence>
<feature type="compositionally biased region" description="Low complexity" evidence="1">
    <location>
        <begin position="79"/>
        <end position="93"/>
    </location>
</feature>
<dbReference type="Gramene" id="PGSC0003DMT400096395">
    <property type="protein sequence ID" value="PGSC0003DMT400096395"/>
    <property type="gene ID" value="PGSC0003DMG400045966"/>
</dbReference>
<dbReference type="HOGENOM" id="CLU_029307_1_1_1"/>
<feature type="compositionally biased region" description="Low complexity" evidence="1">
    <location>
        <begin position="359"/>
        <end position="376"/>
    </location>
</feature>
<dbReference type="InterPro" id="IPR046796">
    <property type="entry name" value="Transposase_32_dom"/>
</dbReference>
<dbReference type="PANTHER" id="PTHR33180">
    <property type="entry name" value="PHOTOSYSTEM II CP43 REACTION CENTER PROTEIN"/>
    <property type="match status" value="1"/>
</dbReference>
<dbReference type="GO" id="GO:0009579">
    <property type="term" value="C:thylakoid"/>
    <property type="evidence" value="ECO:0000318"/>
    <property type="project" value="GO_Central"/>
</dbReference>
<accession>M1DYC0</accession>
<dbReference type="EnsemblPlants" id="PGSC0003DMT400096395">
    <property type="protein sequence ID" value="PGSC0003DMT400096395"/>
    <property type="gene ID" value="PGSC0003DMG400045966"/>
</dbReference>
<proteinExistence type="predicted"/>
<feature type="region of interest" description="Disordered" evidence="1">
    <location>
        <begin position="1"/>
        <end position="55"/>
    </location>
</feature>
<evidence type="ECO:0000313" key="3">
    <source>
        <dbReference type="EnsemblPlants" id="PGSC0003DMT400096395"/>
    </source>
</evidence>
<dbReference type="PaxDb" id="4113-PGSC0003DMT400096395"/>
<evidence type="ECO:0000313" key="4">
    <source>
        <dbReference type="Proteomes" id="UP000011115"/>
    </source>
</evidence>
<name>M1DYC0_SOLTU</name>
<protein>
    <recommendedName>
        <fullName evidence="2">Putative plant transposon protein domain-containing protein</fullName>
    </recommendedName>
</protein>
<evidence type="ECO:0000256" key="1">
    <source>
        <dbReference type="SAM" id="MobiDB-lite"/>
    </source>
</evidence>
<dbReference type="Proteomes" id="UP000011115">
    <property type="component" value="Unassembled WGS sequence"/>
</dbReference>